<accession>A0A2S5VJV4</accession>
<dbReference type="Proteomes" id="UP000239241">
    <property type="component" value="Unassembled WGS sequence"/>
</dbReference>
<evidence type="ECO:0000313" key="3">
    <source>
        <dbReference type="Proteomes" id="UP000239241"/>
    </source>
</evidence>
<evidence type="ECO:0000256" key="1">
    <source>
        <dbReference type="SAM" id="MobiDB-lite"/>
    </source>
</evidence>
<sequence>MEGPDDPPRPPRERHPSRAHRVPYGVHGCAAGTRRQPPRSFRSSRRRPGMNAQAARAPQIPPLLDVRVLEQLLVELSDEPAPVRLSVAGTTDRRT</sequence>
<comment type="caution">
    <text evidence="2">The sequence shown here is derived from an EMBL/GenBank/DDBJ whole genome shotgun (WGS) entry which is preliminary data.</text>
</comment>
<gene>
    <name evidence="2" type="ORF">C5E16_15690</name>
</gene>
<name>A0A2S5VJV4_9MICO</name>
<evidence type="ECO:0000313" key="2">
    <source>
        <dbReference type="EMBL" id="PPF63033.1"/>
    </source>
</evidence>
<dbReference type="AlphaFoldDB" id="A0A2S5VJV4"/>
<proteinExistence type="predicted"/>
<dbReference type="EMBL" id="PSXY01000048">
    <property type="protein sequence ID" value="PPF63033.1"/>
    <property type="molecule type" value="Genomic_DNA"/>
</dbReference>
<protein>
    <submittedName>
        <fullName evidence="2">Hpt domain-containing protein</fullName>
    </submittedName>
</protein>
<reference evidence="2 3" key="1">
    <citation type="submission" date="2018-02" db="EMBL/GenBank/DDBJ databases">
        <title>Bacteriophage NCPPB3778 and a type I-E CRISPR drive the evolution of the US Biological Select Agent, Rathayibacter toxicus.</title>
        <authorList>
            <person name="Davis E.W.II."/>
            <person name="Tabima J.F."/>
            <person name="Weisberg A.J."/>
            <person name="Lopes L.D."/>
            <person name="Wiseman M.S."/>
            <person name="Wiseman M.S."/>
            <person name="Pupko T."/>
            <person name="Belcher M.S."/>
            <person name="Sechler A.J."/>
            <person name="Tancos M.A."/>
            <person name="Schroeder B.K."/>
            <person name="Murray T.D."/>
            <person name="Luster D.G."/>
            <person name="Schneider W.L."/>
            <person name="Rogers E."/>
            <person name="Andreote F.D."/>
            <person name="Grunwald N.J."/>
            <person name="Putnam M.L."/>
            <person name="Chang J.H."/>
        </authorList>
    </citation>
    <scope>NUCLEOTIDE SEQUENCE [LARGE SCALE GENOMIC DNA]</scope>
    <source>
        <strain evidence="2 3">AY1B3</strain>
    </source>
</reference>
<organism evidence="2 3">
    <name type="scientific">Clavibacter michiganensis</name>
    <dbReference type="NCBI Taxonomy" id="28447"/>
    <lineage>
        <taxon>Bacteria</taxon>
        <taxon>Bacillati</taxon>
        <taxon>Actinomycetota</taxon>
        <taxon>Actinomycetes</taxon>
        <taxon>Micrococcales</taxon>
        <taxon>Microbacteriaceae</taxon>
        <taxon>Clavibacter</taxon>
    </lineage>
</organism>
<feature type="region of interest" description="Disordered" evidence="1">
    <location>
        <begin position="1"/>
        <end position="59"/>
    </location>
</feature>
<feature type="non-terminal residue" evidence="2">
    <location>
        <position position="95"/>
    </location>
</feature>
<feature type="compositionally biased region" description="Basic and acidic residues" evidence="1">
    <location>
        <begin position="1"/>
        <end position="16"/>
    </location>
</feature>